<dbReference type="FunFam" id="3.30.160.60:FF:000377">
    <property type="entry name" value="zinc finger protein 362 isoform X4"/>
    <property type="match status" value="1"/>
</dbReference>
<dbReference type="SUPFAM" id="SSF57667">
    <property type="entry name" value="beta-beta-alpha zinc fingers"/>
    <property type="match status" value="3"/>
</dbReference>
<dbReference type="PROSITE" id="PS00028">
    <property type="entry name" value="ZINC_FINGER_C2H2_1"/>
    <property type="match status" value="6"/>
</dbReference>
<keyword evidence="5 11" id="KW-0863">Zinc-finger</keyword>
<evidence type="ECO:0000256" key="11">
    <source>
        <dbReference type="PROSITE-ProRule" id="PRU00042"/>
    </source>
</evidence>
<reference evidence="14" key="1">
    <citation type="submission" date="2025-08" db="UniProtKB">
        <authorList>
            <consortium name="Ensembl"/>
        </authorList>
    </citation>
    <scope>IDENTIFICATION</scope>
</reference>
<dbReference type="Proteomes" id="UP000694402">
    <property type="component" value="Unassembled WGS sequence"/>
</dbReference>
<feature type="domain" description="C2H2-type" evidence="13">
    <location>
        <begin position="236"/>
        <end position="263"/>
    </location>
</feature>
<feature type="domain" description="C2H2-type" evidence="13">
    <location>
        <begin position="264"/>
        <end position="291"/>
    </location>
</feature>
<evidence type="ECO:0000256" key="1">
    <source>
        <dbReference type="ARBA" id="ARBA00004123"/>
    </source>
</evidence>
<evidence type="ECO:0000256" key="9">
    <source>
        <dbReference type="ARBA" id="ARBA00023163"/>
    </source>
</evidence>
<organism evidence="14 15">
    <name type="scientific">Oncorhynchus tshawytscha</name>
    <name type="common">Chinook salmon</name>
    <name type="synonym">Salmo tshawytscha</name>
    <dbReference type="NCBI Taxonomy" id="74940"/>
    <lineage>
        <taxon>Eukaryota</taxon>
        <taxon>Metazoa</taxon>
        <taxon>Chordata</taxon>
        <taxon>Craniata</taxon>
        <taxon>Vertebrata</taxon>
        <taxon>Euteleostomi</taxon>
        <taxon>Actinopterygii</taxon>
        <taxon>Neopterygii</taxon>
        <taxon>Teleostei</taxon>
        <taxon>Protacanthopterygii</taxon>
        <taxon>Salmoniformes</taxon>
        <taxon>Salmonidae</taxon>
        <taxon>Salmoninae</taxon>
        <taxon>Oncorhynchus</taxon>
    </lineage>
</organism>
<protein>
    <recommendedName>
        <fullName evidence="13">C2H2-type domain-containing protein</fullName>
    </recommendedName>
</protein>
<evidence type="ECO:0000256" key="6">
    <source>
        <dbReference type="ARBA" id="ARBA00022833"/>
    </source>
</evidence>
<evidence type="ECO:0000259" key="13">
    <source>
        <dbReference type="PROSITE" id="PS50157"/>
    </source>
</evidence>
<keyword evidence="7" id="KW-0805">Transcription regulation</keyword>
<sequence>MAEPRFNNPYFWPPPPTIPGQMDNIVLINKIKEQLMAEKIRPPHLPPSTVPSPQQRLGNPTQTGGGQQVQMSVQKLQQMQQGLHVHSSSQPDIALHTRTASSSVAGLALSSRTGNHNTSITLTTPTSNSQSRLGGALSPHHVLSSLASGPGMEPIKSNGGLAGLLGRGRKKIKAENSGGPLLVVPYPILASGNDQSCHTIIPKEGKCYRCKLCPLTFFSKSDMQMHSKSHTEVKPHKCPYCSKSFTNASYLAQHLRIHLGVKPYHCSYCEKCFRQLSHLQQHTRIHTGDRPYKCAHPGCEKAFTQLSNLQSHQRQHNKDKPYKCPNCYRAYSDSASLQIHLSVHAIKNAKAYCCSMCGRAYTSETYLMKHMSKHTVVEHLVSHHSPQRTGSPNIPIRISLI</sequence>
<keyword evidence="3" id="KW-0479">Metal-binding</keyword>
<comment type="similarity">
    <text evidence="2">Belongs to the krueppel C2H2-type zinc-finger protein family.</text>
</comment>
<dbReference type="GO" id="GO:0003677">
    <property type="term" value="F:DNA binding"/>
    <property type="evidence" value="ECO:0007669"/>
    <property type="project" value="UniProtKB-KW"/>
</dbReference>
<dbReference type="GO" id="GO:0008270">
    <property type="term" value="F:zinc ion binding"/>
    <property type="evidence" value="ECO:0007669"/>
    <property type="project" value="UniProtKB-KW"/>
</dbReference>
<evidence type="ECO:0000256" key="7">
    <source>
        <dbReference type="ARBA" id="ARBA00023015"/>
    </source>
</evidence>
<evidence type="ECO:0000256" key="5">
    <source>
        <dbReference type="ARBA" id="ARBA00022771"/>
    </source>
</evidence>
<feature type="region of interest" description="Disordered" evidence="12">
    <location>
        <begin position="41"/>
        <end position="66"/>
    </location>
</feature>
<comment type="subcellular location">
    <subcellularLocation>
        <location evidence="1">Nucleus</location>
    </subcellularLocation>
</comment>
<dbReference type="Ensembl" id="ENSOTST00005069032.2">
    <property type="protein sequence ID" value="ENSOTSP00005063489.1"/>
    <property type="gene ID" value="ENSOTSG00005030379.2"/>
</dbReference>
<keyword evidence="15" id="KW-1185">Reference proteome</keyword>
<dbReference type="FunFam" id="3.30.160.60:FF:000216">
    <property type="entry name" value="Zinc finger protein 384 like"/>
    <property type="match status" value="1"/>
</dbReference>
<keyword evidence="6" id="KW-0862">Zinc</keyword>
<evidence type="ECO:0000256" key="4">
    <source>
        <dbReference type="ARBA" id="ARBA00022737"/>
    </source>
</evidence>
<feature type="region of interest" description="Disordered" evidence="12">
    <location>
        <begin position="111"/>
        <end position="136"/>
    </location>
</feature>
<dbReference type="Pfam" id="PF00096">
    <property type="entry name" value="zf-C2H2"/>
    <property type="match status" value="5"/>
</dbReference>
<feature type="compositionally biased region" description="Polar residues" evidence="12">
    <location>
        <begin position="112"/>
        <end position="132"/>
    </location>
</feature>
<dbReference type="GO" id="GO:0005634">
    <property type="term" value="C:nucleus"/>
    <property type="evidence" value="ECO:0007669"/>
    <property type="project" value="UniProtKB-SubCell"/>
</dbReference>
<proteinExistence type="inferred from homology"/>
<evidence type="ECO:0000256" key="8">
    <source>
        <dbReference type="ARBA" id="ARBA00023125"/>
    </source>
</evidence>
<dbReference type="SMART" id="SM00355">
    <property type="entry name" value="ZnF_C2H2"/>
    <property type="match status" value="6"/>
</dbReference>
<feature type="domain" description="C2H2-type" evidence="13">
    <location>
        <begin position="352"/>
        <end position="375"/>
    </location>
</feature>
<gene>
    <name evidence="14" type="primary">LOC112220670</name>
</gene>
<dbReference type="FunFam" id="3.30.160.60:FF:000233">
    <property type="entry name" value="Putative zinc finger protein 362"/>
    <property type="match status" value="1"/>
</dbReference>
<evidence type="ECO:0000256" key="12">
    <source>
        <dbReference type="SAM" id="MobiDB-lite"/>
    </source>
</evidence>
<keyword evidence="8" id="KW-0238">DNA-binding</keyword>
<keyword evidence="9" id="KW-0804">Transcription</keyword>
<reference evidence="14" key="2">
    <citation type="submission" date="2025-09" db="UniProtKB">
        <authorList>
            <consortium name="Ensembl"/>
        </authorList>
    </citation>
    <scope>IDENTIFICATION</scope>
</reference>
<dbReference type="PANTHER" id="PTHR16515">
    <property type="entry name" value="PR DOMAIN ZINC FINGER PROTEIN"/>
    <property type="match status" value="1"/>
</dbReference>
<dbReference type="InterPro" id="IPR013087">
    <property type="entry name" value="Znf_C2H2_type"/>
</dbReference>
<feature type="domain" description="C2H2-type" evidence="13">
    <location>
        <begin position="292"/>
        <end position="321"/>
    </location>
</feature>
<dbReference type="GO" id="GO:0010468">
    <property type="term" value="P:regulation of gene expression"/>
    <property type="evidence" value="ECO:0007669"/>
    <property type="project" value="TreeGrafter"/>
</dbReference>
<feature type="domain" description="C2H2-type" evidence="13">
    <location>
        <begin position="322"/>
        <end position="349"/>
    </location>
</feature>
<keyword evidence="10" id="KW-0539">Nucleus</keyword>
<evidence type="ECO:0000313" key="14">
    <source>
        <dbReference type="Ensembl" id="ENSOTSP00005063489.1"/>
    </source>
</evidence>
<evidence type="ECO:0000256" key="2">
    <source>
        <dbReference type="ARBA" id="ARBA00006991"/>
    </source>
</evidence>
<dbReference type="FunFam" id="3.30.160.60:FF:000158">
    <property type="entry name" value="Zinc finger protein 362"/>
    <property type="match status" value="1"/>
</dbReference>
<evidence type="ECO:0000313" key="15">
    <source>
        <dbReference type="Proteomes" id="UP000694402"/>
    </source>
</evidence>
<name>A0A8C8M3W6_ONCTS</name>
<keyword evidence="4" id="KW-0677">Repeat</keyword>
<dbReference type="AlphaFoldDB" id="A0A8C8M3W6"/>
<dbReference type="GeneTree" id="ENSGT00940000156275"/>
<evidence type="ECO:0000256" key="10">
    <source>
        <dbReference type="ARBA" id="ARBA00023242"/>
    </source>
</evidence>
<dbReference type="InterPro" id="IPR050331">
    <property type="entry name" value="Zinc_finger"/>
</dbReference>
<feature type="domain" description="C2H2-type" evidence="13">
    <location>
        <begin position="208"/>
        <end position="235"/>
    </location>
</feature>
<dbReference type="InterPro" id="IPR036236">
    <property type="entry name" value="Znf_C2H2_sf"/>
</dbReference>
<dbReference type="PROSITE" id="PS50157">
    <property type="entry name" value="ZINC_FINGER_C2H2_2"/>
    <property type="match status" value="6"/>
</dbReference>
<accession>A0A8C8M3W6</accession>
<dbReference type="Gene3D" id="3.30.160.60">
    <property type="entry name" value="Classic Zinc Finger"/>
    <property type="match status" value="4"/>
</dbReference>
<evidence type="ECO:0000256" key="3">
    <source>
        <dbReference type="ARBA" id="ARBA00022723"/>
    </source>
</evidence>
<dbReference type="PANTHER" id="PTHR16515:SF49">
    <property type="entry name" value="GASTRULA ZINC FINGER PROTEIN XLCGF49.1-LIKE-RELATED"/>
    <property type="match status" value="1"/>
</dbReference>